<dbReference type="Ensembl" id="ENSXETT00000045934">
    <property type="protein sequence ID" value="ENSXETP00000045934"/>
    <property type="gene ID" value="ENSXETG00000021241"/>
</dbReference>
<evidence type="ECO:0000256" key="6">
    <source>
        <dbReference type="ARBA" id="ARBA00023136"/>
    </source>
</evidence>
<evidence type="ECO:0000256" key="5">
    <source>
        <dbReference type="ARBA" id="ARBA00022989"/>
    </source>
</evidence>
<feature type="domain" description="G-protein coupled receptors family 1 profile" evidence="10">
    <location>
        <begin position="40"/>
        <end position="289"/>
    </location>
</feature>
<feature type="transmembrane region" description="Helical" evidence="9">
    <location>
        <begin position="271"/>
        <end position="291"/>
    </location>
</feature>
<evidence type="ECO:0000256" key="2">
    <source>
        <dbReference type="ARBA" id="ARBA00022606"/>
    </source>
</evidence>
<dbReference type="InterPro" id="IPR000276">
    <property type="entry name" value="GPCR_Rhodpsn"/>
</dbReference>
<evidence type="ECO:0000256" key="1">
    <source>
        <dbReference type="ARBA" id="ARBA00004651"/>
    </source>
</evidence>
<dbReference type="Pfam" id="PF13853">
    <property type="entry name" value="7tm_4"/>
    <property type="match status" value="1"/>
</dbReference>
<dbReference type="SUPFAM" id="SSF81321">
    <property type="entry name" value="Family A G protein-coupled receptor-like"/>
    <property type="match status" value="1"/>
</dbReference>
<keyword evidence="8" id="KW-0297">G-protein coupled receptor</keyword>
<evidence type="ECO:0000313" key="11">
    <source>
        <dbReference type="Ensembl" id="ENSXETP00000045934"/>
    </source>
</evidence>
<dbReference type="eggNOG" id="ENOG502QVH7">
    <property type="taxonomic scope" value="Eukaryota"/>
</dbReference>
<comment type="subcellular location">
    <subcellularLocation>
        <location evidence="1 9">Cell membrane</location>
        <topology evidence="1 9">Multi-pass membrane protein</topology>
    </subcellularLocation>
</comment>
<dbReference type="HOGENOM" id="CLU_012526_1_0_1"/>
<reference evidence="11" key="1">
    <citation type="journal article" date="2010" name="Science">
        <title>The genome of the Western clawed frog Xenopus tropicalis.</title>
        <authorList>
            <person name="Hellsten U."/>
            <person name="Harland R.M."/>
            <person name="Gilchrist M.J."/>
            <person name="Hendrix D."/>
            <person name="Jurka J."/>
            <person name="Kapitonov V."/>
            <person name="Ovcharenko I."/>
            <person name="Putnam N.H."/>
            <person name="Shu S."/>
            <person name="Taher L."/>
            <person name="Blitz I.L."/>
            <person name="Blumberg B."/>
            <person name="Dichmann D.S."/>
            <person name="Dubchak I."/>
            <person name="Amaya E."/>
            <person name="Detter J.C."/>
            <person name="Fletcher R."/>
            <person name="Gerhard D.S."/>
            <person name="Goodstein D."/>
            <person name="Graves T."/>
            <person name="Grigoriev I.V."/>
            <person name="Grimwood J."/>
            <person name="Kawashima T."/>
            <person name="Lindquist E."/>
            <person name="Lucas S.M."/>
            <person name="Mead P.E."/>
            <person name="Mitros T."/>
            <person name="Ogino H."/>
            <person name="Ohta Y."/>
            <person name="Poliakov A.V."/>
            <person name="Pollet N."/>
            <person name="Robert J."/>
            <person name="Salamov A."/>
            <person name="Sater A.K."/>
            <person name="Schmutz J."/>
            <person name="Terry A."/>
            <person name="Vize P.D."/>
            <person name="Warren W.C."/>
            <person name="Wells D."/>
            <person name="Wills A."/>
            <person name="Wilson R.K."/>
            <person name="Zimmerman L.B."/>
            <person name="Zorn A.M."/>
            <person name="Grainger R."/>
            <person name="Grammer T."/>
            <person name="Khokha M.K."/>
            <person name="Richardson P.M."/>
            <person name="Rokhsar D.S."/>
        </authorList>
    </citation>
    <scope>NUCLEOTIDE SEQUENCE [LARGE SCALE GENOMIC DNA]</scope>
    <source>
        <strain evidence="11">Nigerian</strain>
    </source>
</reference>
<dbReference type="PRINTS" id="PR00237">
    <property type="entry name" value="GPCRRHODOPSN"/>
</dbReference>
<feature type="transmembrane region" description="Helical" evidence="9">
    <location>
        <begin position="59"/>
        <end position="77"/>
    </location>
</feature>
<proteinExistence type="inferred from homology"/>
<evidence type="ECO:0000256" key="3">
    <source>
        <dbReference type="ARBA" id="ARBA00022692"/>
    </source>
</evidence>
<evidence type="ECO:0000256" key="8">
    <source>
        <dbReference type="RuleBase" id="RU000688"/>
    </source>
</evidence>
<dbReference type="PROSITE" id="PS50262">
    <property type="entry name" value="G_PROTEIN_RECEP_F1_2"/>
    <property type="match status" value="1"/>
</dbReference>
<sequence length="315" mass="35572">MSENTTGATEFLMLGLSDVPHRQMLLFMSFLIMYLLNILGNMTIILLVKLDSHFHTPMYFFLGNLSFVDICYTSSIVPKMLINIMSKEKSISLTECILQLYFFLLFACTECFLLAAMAYDRYVAICNPLHYTMIISKKLCILLVIASWLASALHSLLHSLMVSRLTFCGTNKMNHFFCDMAPLLKLSCSDTSINKLLIYTEGGLPVLIPFGIVLVSYVRIISSIMKIHSADGRYKAFSTCSSHLTVVILFYGTIAFMYLRPSSSYSLNYDRVVSVVYTVVAPMLNPFIYSLRNNEVKGALKKLALLWTLTQANNC</sequence>
<feature type="transmembrane region" description="Helical" evidence="9">
    <location>
        <begin position="139"/>
        <end position="157"/>
    </location>
</feature>
<dbReference type="CDD" id="cd13954">
    <property type="entry name" value="7tmA_OR"/>
    <property type="match status" value="1"/>
</dbReference>
<feature type="transmembrane region" description="Helical" evidence="9">
    <location>
        <begin position="236"/>
        <end position="259"/>
    </location>
</feature>
<evidence type="ECO:0000256" key="7">
    <source>
        <dbReference type="ARBA" id="ARBA00023224"/>
    </source>
</evidence>
<dbReference type="GO" id="GO:0005886">
    <property type="term" value="C:plasma membrane"/>
    <property type="evidence" value="ECO:0007669"/>
    <property type="project" value="UniProtKB-SubCell"/>
</dbReference>
<keyword evidence="8" id="KW-0675">Receptor</keyword>
<evidence type="ECO:0000256" key="9">
    <source>
        <dbReference type="RuleBase" id="RU363047"/>
    </source>
</evidence>
<dbReference type="GeneTree" id="ENSGT01140000282524"/>
<keyword evidence="5 9" id="KW-1133">Transmembrane helix</keyword>
<feature type="transmembrane region" description="Helical" evidence="9">
    <location>
        <begin position="97"/>
        <end position="119"/>
    </location>
</feature>
<keyword evidence="3 8" id="KW-0812">Transmembrane</keyword>
<dbReference type="GO" id="GO:0004984">
    <property type="term" value="F:olfactory receptor activity"/>
    <property type="evidence" value="ECO:0007669"/>
    <property type="project" value="InterPro"/>
</dbReference>
<evidence type="ECO:0000256" key="4">
    <source>
        <dbReference type="ARBA" id="ARBA00022725"/>
    </source>
</evidence>
<dbReference type="PANTHER" id="PTHR48001">
    <property type="entry name" value="OLFACTORY RECEPTOR"/>
    <property type="match status" value="1"/>
</dbReference>
<dbReference type="PROSITE" id="PS00237">
    <property type="entry name" value="G_PROTEIN_RECEP_F1_1"/>
    <property type="match status" value="1"/>
</dbReference>
<dbReference type="FunFam" id="1.20.1070.10:FF:000001">
    <property type="entry name" value="Olfactory receptor"/>
    <property type="match status" value="1"/>
</dbReference>
<evidence type="ECO:0000259" key="10">
    <source>
        <dbReference type="PROSITE" id="PS50262"/>
    </source>
</evidence>
<feature type="transmembrane region" description="Helical" evidence="9">
    <location>
        <begin position="24"/>
        <end position="47"/>
    </location>
</feature>
<keyword evidence="7 8" id="KW-0807">Transducer</keyword>
<dbReference type="InterPro" id="IPR017452">
    <property type="entry name" value="GPCR_Rhodpsn_7TM"/>
</dbReference>
<dbReference type="InterPro" id="IPR000725">
    <property type="entry name" value="Olfact_rcpt"/>
</dbReference>
<keyword evidence="2 9" id="KW-0716">Sensory transduction</keyword>
<keyword evidence="4 9" id="KW-0552">Olfaction</keyword>
<dbReference type="InParanoid" id="F6T783"/>
<name>F6T783_XENTR</name>
<dbReference type="AlphaFoldDB" id="F6T783"/>
<dbReference type="GO" id="GO:0004930">
    <property type="term" value="F:G protein-coupled receptor activity"/>
    <property type="evidence" value="ECO:0007669"/>
    <property type="project" value="UniProtKB-KW"/>
</dbReference>
<comment type="similarity">
    <text evidence="8">Belongs to the G-protein coupled receptor 1 family.</text>
</comment>
<protein>
    <recommendedName>
        <fullName evidence="9">Olfactory receptor</fullName>
    </recommendedName>
</protein>
<keyword evidence="9" id="KW-1003">Cell membrane</keyword>
<feature type="transmembrane region" description="Helical" evidence="9">
    <location>
        <begin position="206"/>
        <end position="224"/>
    </location>
</feature>
<dbReference type="Gene3D" id="1.20.1070.10">
    <property type="entry name" value="Rhodopsin 7-helix transmembrane proteins"/>
    <property type="match status" value="1"/>
</dbReference>
<dbReference type="PRINTS" id="PR00245">
    <property type="entry name" value="OLFACTORYR"/>
</dbReference>
<dbReference type="ExpressionAtlas" id="F6T783">
    <property type="expression patterns" value="baseline"/>
</dbReference>
<organism evidence="11">
    <name type="scientific">Xenopus tropicalis</name>
    <name type="common">Western clawed frog</name>
    <name type="synonym">Silurana tropicalis</name>
    <dbReference type="NCBI Taxonomy" id="8364"/>
    <lineage>
        <taxon>Eukaryota</taxon>
        <taxon>Metazoa</taxon>
        <taxon>Chordata</taxon>
        <taxon>Craniata</taxon>
        <taxon>Vertebrata</taxon>
        <taxon>Euteleostomi</taxon>
        <taxon>Amphibia</taxon>
        <taxon>Batrachia</taxon>
        <taxon>Anura</taxon>
        <taxon>Pipoidea</taxon>
        <taxon>Pipidae</taxon>
        <taxon>Xenopodinae</taxon>
        <taxon>Xenopus</taxon>
        <taxon>Silurana</taxon>
    </lineage>
</organism>
<accession>F6T783</accession>
<keyword evidence="6 9" id="KW-0472">Membrane</keyword>
<reference evidence="11" key="2">
    <citation type="submission" date="2011-07" db="UniProtKB">
        <authorList>
            <consortium name="Ensembl"/>
        </authorList>
    </citation>
    <scope>IDENTIFICATION</scope>
</reference>